<name>A0A1G9J0F7_9SPHI</name>
<dbReference type="RefSeq" id="WP_074603967.1">
    <property type="nucleotide sequence ID" value="NZ_FNGY01000001.1"/>
</dbReference>
<keyword evidence="1" id="KW-0812">Transmembrane</keyword>
<dbReference type="OrthoDB" id="9883453at2"/>
<keyword evidence="1" id="KW-0472">Membrane</keyword>
<protein>
    <submittedName>
        <fullName evidence="2">Uncharacterized protein</fullName>
    </submittedName>
</protein>
<feature type="transmembrane region" description="Helical" evidence="1">
    <location>
        <begin position="79"/>
        <end position="101"/>
    </location>
</feature>
<dbReference type="EMBL" id="FNGY01000001">
    <property type="protein sequence ID" value="SDL30987.1"/>
    <property type="molecule type" value="Genomic_DNA"/>
</dbReference>
<proteinExistence type="predicted"/>
<gene>
    <name evidence="2" type="ORF">SAMN05421820_101112</name>
</gene>
<sequence length="112" mass="13079">MKKVPSLIYKVILVFLLSALIITLWFIVAFHDAVPELTFNSIVHIFLHYGIPLSIPPVVSYLIIHFLSEKVKTSWMRYAFIFIILCCMMLLMIYMFVWYLGVGLITDDLFSQ</sequence>
<evidence type="ECO:0000313" key="3">
    <source>
        <dbReference type="Proteomes" id="UP000183200"/>
    </source>
</evidence>
<dbReference type="Proteomes" id="UP000183200">
    <property type="component" value="Unassembled WGS sequence"/>
</dbReference>
<organism evidence="2 3">
    <name type="scientific">Pedobacter steynii</name>
    <dbReference type="NCBI Taxonomy" id="430522"/>
    <lineage>
        <taxon>Bacteria</taxon>
        <taxon>Pseudomonadati</taxon>
        <taxon>Bacteroidota</taxon>
        <taxon>Sphingobacteriia</taxon>
        <taxon>Sphingobacteriales</taxon>
        <taxon>Sphingobacteriaceae</taxon>
        <taxon>Pedobacter</taxon>
    </lineage>
</organism>
<keyword evidence="3" id="KW-1185">Reference proteome</keyword>
<dbReference type="AlphaFoldDB" id="A0A1G9J0F7"/>
<accession>A0A1G9J0F7</accession>
<evidence type="ECO:0000313" key="2">
    <source>
        <dbReference type="EMBL" id="SDL30987.1"/>
    </source>
</evidence>
<reference evidence="3" key="1">
    <citation type="submission" date="2016-10" db="EMBL/GenBank/DDBJ databases">
        <authorList>
            <person name="Varghese N."/>
            <person name="Submissions S."/>
        </authorList>
    </citation>
    <scope>NUCLEOTIDE SEQUENCE [LARGE SCALE GENOMIC DNA]</scope>
    <source>
        <strain evidence="3">DSM 19110</strain>
    </source>
</reference>
<evidence type="ECO:0000256" key="1">
    <source>
        <dbReference type="SAM" id="Phobius"/>
    </source>
</evidence>
<feature type="transmembrane region" description="Helical" evidence="1">
    <location>
        <begin position="42"/>
        <end position="67"/>
    </location>
</feature>
<feature type="transmembrane region" description="Helical" evidence="1">
    <location>
        <begin position="7"/>
        <end position="30"/>
    </location>
</feature>
<keyword evidence="1" id="KW-1133">Transmembrane helix</keyword>